<feature type="region of interest" description="Disordered" evidence="1">
    <location>
        <begin position="274"/>
        <end position="293"/>
    </location>
</feature>
<evidence type="ECO:0000313" key="3">
    <source>
        <dbReference type="Proteomes" id="UP000479526"/>
    </source>
</evidence>
<sequence length="499" mass="55412">MSFSAYSAPFRIALEILRDAGQPMRPNDVREALARRDVDGRTRSWTELGFHFGEAAALGWTVTRNGWSITDVGVQKLDEIPDAHNLFGELTRQFRLRRLHSDPDVPPGPFRQFQQNLGYARELVHGGRNLERLGVGAFDVSDLYRAAWTQAVAALDHWVTREIVDRGVALALRPGTPRPPKFSNLSMPVELFERVHHHEAPLAETFRAHLDQVFAFMTFQNPDKIKEGFGYVSTVNLWPTVAKVLTDQDPRSPVNADGVRGLLREIAWRRNNIAHTADHDPERPGKRKHITASDAEETIDSLESVAIAILLALGDPLPAVDYDTAPADVGSLGTVPAQPTQGPKVRGTSKWDESSFLNALEDYCPPDVAGTLLDVYRHAESHPSFRGYYFGEGAYPSVTAWFSLGFDEAAVWSVYTGQTRSVLSVNFEWMRNRGASPDRLMKLAESLESLPKWSTMRADLAAANFARRPSLLPDALSRPDTSALVIAALNDLLVVDGDR</sequence>
<dbReference type="RefSeq" id="WP_161481053.1">
    <property type="nucleotide sequence ID" value="NZ_WXEW01000005.1"/>
</dbReference>
<proteinExistence type="predicted"/>
<keyword evidence="3" id="KW-1185">Reference proteome</keyword>
<reference evidence="2 3" key="1">
    <citation type="submission" date="2020-01" db="EMBL/GenBank/DDBJ databases">
        <title>Herbidospora sp. NEAU-GS84 nov., a novel actinomycete isolated from soil.</title>
        <authorList>
            <person name="Han L."/>
        </authorList>
    </citation>
    <scope>NUCLEOTIDE SEQUENCE [LARGE SCALE GENOMIC DNA]</scope>
    <source>
        <strain evidence="2 3">NEAU-GS84</strain>
    </source>
</reference>
<evidence type="ECO:0000256" key="1">
    <source>
        <dbReference type="SAM" id="MobiDB-lite"/>
    </source>
</evidence>
<dbReference type="AlphaFoldDB" id="A0A7C9P0W4"/>
<dbReference type="EMBL" id="WXEW01000005">
    <property type="protein sequence ID" value="NAS23837.1"/>
    <property type="molecule type" value="Genomic_DNA"/>
</dbReference>
<evidence type="ECO:0000313" key="2">
    <source>
        <dbReference type="EMBL" id="NAS23837.1"/>
    </source>
</evidence>
<dbReference type="Proteomes" id="UP000479526">
    <property type="component" value="Unassembled WGS sequence"/>
</dbReference>
<name>A0A7C9P0W4_9ACTN</name>
<organism evidence="2 3">
    <name type="scientific">Herbidospora solisilvae</name>
    <dbReference type="NCBI Taxonomy" id="2696284"/>
    <lineage>
        <taxon>Bacteria</taxon>
        <taxon>Bacillati</taxon>
        <taxon>Actinomycetota</taxon>
        <taxon>Actinomycetes</taxon>
        <taxon>Streptosporangiales</taxon>
        <taxon>Streptosporangiaceae</taxon>
        <taxon>Herbidospora</taxon>
    </lineage>
</organism>
<accession>A0A7C9P0W4</accession>
<comment type="caution">
    <text evidence="2">The sequence shown here is derived from an EMBL/GenBank/DDBJ whole genome shotgun (WGS) entry which is preliminary data.</text>
</comment>
<gene>
    <name evidence="2" type="ORF">GT755_19330</name>
</gene>
<protein>
    <submittedName>
        <fullName evidence="2">Uncharacterized protein</fullName>
    </submittedName>
</protein>